<dbReference type="InterPro" id="IPR007051">
    <property type="entry name" value="CHORD_dom"/>
</dbReference>
<evidence type="ECO:0000259" key="5">
    <source>
        <dbReference type="PROSITE" id="PS51401"/>
    </source>
</evidence>
<evidence type="ECO:0000313" key="7">
    <source>
        <dbReference type="Proteomes" id="UP001168990"/>
    </source>
</evidence>
<dbReference type="Gene3D" id="2.60.40.790">
    <property type="match status" value="1"/>
</dbReference>
<dbReference type="PANTHER" id="PTHR46983">
    <property type="entry name" value="CYSTEINE AND HISTIDINE-RICH DOMAIN-CONTAINING PROTEIN 1"/>
    <property type="match status" value="1"/>
</dbReference>
<evidence type="ECO:0000313" key="6">
    <source>
        <dbReference type="EMBL" id="KAK0165549.1"/>
    </source>
</evidence>
<dbReference type="CDD" id="cd06488">
    <property type="entry name" value="p23_melusin_like"/>
    <property type="match status" value="1"/>
</dbReference>
<gene>
    <name evidence="6" type="ORF">PV328_004056</name>
</gene>
<protein>
    <recommendedName>
        <fullName evidence="8">Cysteine and histidine-rich domain-containing protein</fullName>
    </recommendedName>
</protein>
<dbReference type="Proteomes" id="UP001168990">
    <property type="component" value="Unassembled WGS sequence"/>
</dbReference>
<proteinExistence type="predicted"/>
<feature type="domain" description="CS" evidence="4">
    <location>
        <begin position="218"/>
        <end position="308"/>
    </location>
</feature>
<evidence type="ECO:0000256" key="1">
    <source>
        <dbReference type="ARBA" id="ARBA00022723"/>
    </source>
</evidence>
<dbReference type="InterPro" id="IPR007052">
    <property type="entry name" value="CS_dom"/>
</dbReference>
<dbReference type="Gene3D" id="4.10.1130.20">
    <property type="match status" value="2"/>
</dbReference>
<dbReference type="GO" id="GO:0046872">
    <property type="term" value="F:metal ion binding"/>
    <property type="evidence" value="ECO:0007669"/>
    <property type="project" value="UniProtKB-KW"/>
</dbReference>
<evidence type="ECO:0000256" key="2">
    <source>
        <dbReference type="ARBA" id="ARBA00022737"/>
    </source>
</evidence>
<evidence type="ECO:0000259" key="4">
    <source>
        <dbReference type="PROSITE" id="PS51203"/>
    </source>
</evidence>
<keyword evidence="3" id="KW-0862">Zinc</keyword>
<accession>A0AA39KL79</accession>
<organism evidence="6 7">
    <name type="scientific">Microctonus aethiopoides</name>
    <dbReference type="NCBI Taxonomy" id="144406"/>
    <lineage>
        <taxon>Eukaryota</taxon>
        <taxon>Metazoa</taxon>
        <taxon>Ecdysozoa</taxon>
        <taxon>Arthropoda</taxon>
        <taxon>Hexapoda</taxon>
        <taxon>Insecta</taxon>
        <taxon>Pterygota</taxon>
        <taxon>Neoptera</taxon>
        <taxon>Endopterygota</taxon>
        <taxon>Hymenoptera</taxon>
        <taxon>Apocrita</taxon>
        <taxon>Ichneumonoidea</taxon>
        <taxon>Braconidae</taxon>
        <taxon>Euphorinae</taxon>
        <taxon>Microctonus</taxon>
    </lineage>
</organism>
<dbReference type="AlphaFoldDB" id="A0AA39KL79"/>
<reference evidence="6" key="1">
    <citation type="journal article" date="2023" name="bioRxiv">
        <title>Scaffold-level genome assemblies of two parasitoid biocontrol wasps reveal the parthenogenesis mechanism and an associated novel virus.</title>
        <authorList>
            <person name="Inwood S."/>
            <person name="Skelly J."/>
            <person name="Guhlin J."/>
            <person name="Harrop T."/>
            <person name="Goldson S."/>
            <person name="Dearden P."/>
        </authorList>
    </citation>
    <scope>NUCLEOTIDE SEQUENCE</scope>
    <source>
        <strain evidence="6">Irish</strain>
        <tissue evidence="6">Whole body</tissue>
    </source>
</reference>
<name>A0AA39KL79_9HYME</name>
<dbReference type="EMBL" id="JAQQBS010001422">
    <property type="protein sequence ID" value="KAK0165549.1"/>
    <property type="molecule type" value="Genomic_DNA"/>
</dbReference>
<dbReference type="SUPFAM" id="SSF49764">
    <property type="entry name" value="HSP20-like chaperones"/>
    <property type="match status" value="1"/>
</dbReference>
<reference evidence="6" key="2">
    <citation type="submission" date="2023-03" db="EMBL/GenBank/DDBJ databases">
        <authorList>
            <person name="Inwood S.N."/>
            <person name="Skelly J.G."/>
            <person name="Guhlin J."/>
            <person name="Harrop T.W.R."/>
            <person name="Goldson S.G."/>
            <person name="Dearden P.K."/>
        </authorList>
    </citation>
    <scope>NUCLEOTIDE SEQUENCE</scope>
    <source>
        <strain evidence="6">Irish</strain>
        <tissue evidence="6">Whole body</tissue>
    </source>
</reference>
<dbReference type="PROSITE" id="PS51203">
    <property type="entry name" value="CS"/>
    <property type="match status" value="1"/>
</dbReference>
<dbReference type="PANTHER" id="PTHR46983:SF3">
    <property type="entry name" value="CHPADIPLOID STATE MAINTENANCE PROTEIN CHPA"/>
    <property type="match status" value="1"/>
</dbReference>
<keyword evidence="2" id="KW-0677">Repeat</keyword>
<keyword evidence="7" id="KW-1185">Reference proteome</keyword>
<dbReference type="Pfam" id="PF04969">
    <property type="entry name" value="CS"/>
    <property type="match status" value="1"/>
</dbReference>
<evidence type="ECO:0008006" key="8">
    <source>
        <dbReference type="Google" id="ProtNLM"/>
    </source>
</evidence>
<dbReference type="InterPro" id="IPR039790">
    <property type="entry name" value="CHRD1"/>
</dbReference>
<evidence type="ECO:0000256" key="3">
    <source>
        <dbReference type="ARBA" id="ARBA00022833"/>
    </source>
</evidence>
<sequence length="342" mass="38657">MSDQKVLLLCYNHGCGNKFNPDDNHSDACVHHPGHPIFHDAYKGWSCCNKKCTDFTEFLNIKGCTKSFHSNERTPGPQKPDINKPRIDDRIEYRAPINDLPTVIRPPFNTPQVNIVPTVSPALLEQINKLDISSLALQNEFEVQIGQSCKNTSCKAIYRGPESNEEICNYHAGVAIFHEGLKYWSCCQKKVIDFSIFLEQPGCTRGIHSWITTNMKGQDKCRQDWHQTGSFVVVSIYAKKYQPNKSTVTLNPIRLTVAIFFPTENSFYNIDMELCGVIDVEKSSVNMLPTKIEIMLKKAEPGTWAHLDSPHPTANESEKMNPVNNDNKNVIDCIDAVDLKNL</sequence>
<feature type="domain" description="CHORD" evidence="5">
    <location>
        <begin position="149"/>
        <end position="208"/>
    </location>
</feature>
<comment type="caution">
    <text evidence="6">The sequence shown here is derived from an EMBL/GenBank/DDBJ whole genome shotgun (WGS) entry which is preliminary data.</text>
</comment>
<dbReference type="Pfam" id="PF04968">
    <property type="entry name" value="CHORD"/>
    <property type="match status" value="2"/>
</dbReference>
<keyword evidence="1" id="KW-0479">Metal-binding</keyword>
<dbReference type="PROSITE" id="PS51401">
    <property type="entry name" value="CHORD"/>
    <property type="match status" value="2"/>
</dbReference>
<feature type="domain" description="CHORD" evidence="5">
    <location>
        <begin position="10"/>
        <end position="69"/>
    </location>
</feature>
<dbReference type="InterPro" id="IPR008978">
    <property type="entry name" value="HSP20-like_chaperone"/>
</dbReference>